<feature type="domain" description="BRCT" evidence="7">
    <location>
        <begin position="31"/>
        <end position="100"/>
    </location>
</feature>
<dbReference type="InterPro" id="IPR031099">
    <property type="entry name" value="BRCA1-associated"/>
</dbReference>
<dbReference type="AlphaFoldDB" id="A0A8J5HMB2"/>
<evidence type="ECO:0000256" key="1">
    <source>
        <dbReference type="ARBA" id="ARBA00004123"/>
    </source>
</evidence>
<dbReference type="SUPFAM" id="SSF52113">
    <property type="entry name" value="BRCT domain"/>
    <property type="match status" value="1"/>
</dbReference>
<keyword evidence="9" id="KW-1185">Reference proteome</keyword>
<dbReference type="EMBL" id="JACMSC010000006">
    <property type="protein sequence ID" value="KAG6519486.1"/>
    <property type="molecule type" value="Genomic_DNA"/>
</dbReference>
<dbReference type="GO" id="GO:0004842">
    <property type="term" value="F:ubiquitin-protein transferase activity"/>
    <property type="evidence" value="ECO:0007669"/>
    <property type="project" value="TreeGrafter"/>
</dbReference>
<dbReference type="GO" id="GO:0045944">
    <property type="term" value="P:positive regulation of transcription by RNA polymerase II"/>
    <property type="evidence" value="ECO:0007669"/>
    <property type="project" value="TreeGrafter"/>
</dbReference>
<evidence type="ECO:0000256" key="5">
    <source>
        <dbReference type="ARBA" id="ARBA00023242"/>
    </source>
</evidence>
<sequence length="272" mass="30492">MVSSLDNESSKPSGKLKDDRNDNCVAAMDVSNEMIFMGSDLMASEKNLLVELASLIGGKVVERWTPEVTHVIVSTSQCGACRRTYDFLLAVLSWKWILTSHNKVSKAVDGVKVSLELGHLVEEEPFEVRFDEKGFVDGPKKRRHSIIDKAKNLFAGLHFYISKHFDQSSEQSLRELVVASGGRVLEVDSLMLKDPSPSASSFESFLYFIYNEDYPKDYNPRDFTKIKDERCEEVIDVFVKTGARAASNNRVLDAIATLDVKILDVICLDQAN</sequence>
<dbReference type="Gene3D" id="3.40.50.10190">
    <property type="entry name" value="BRCT domain"/>
    <property type="match status" value="2"/>
</dbReference>
<protein>
    <recommendedName>
        <fullName evidence="7">BRCT domain-containing protein</fullName>
    </recommendedName>
</protein>
<keyword evidence="4" id="KW-0234">DNA repair</keyword>
<dbReference type="InterPro" id="IPR001357">
    <property type="entry name" value="BRCT_dom"/>
</dbReference>
<evidence type="ECO:0000256" key="4">
    <source>
        <dbReference type="ARBA" id="ARBA00023204"/>
    </source>
</evidence>
<dbReference type="CDD" id="cd17734">
    <property type="entry name" value="BRCT_Bard1_rpt1"/>
    <property type="match status" value="1"/>
</dbReference>
<gene>
    <name evidence="8" type="ORF">ZIOFF_022980</name>
</gene>
<feature type="compositionally biased region" description="Polar residues" evidence="6">
    <location>
        <begin position="1"/>
        <end position="12"/>
    </location>
</feature>
<evidence type="ECO:0000256" key="3">
    <source>
        <dbReference type="ARBA" id="ARBA00022763"/>
    </source>
</evidence>
<dbReference type="PROSITE" id="PS50172">
    <property type="entry name" value="BRCT"/>
    <property type="match status" value="2"/>
</dbReference>
<feature type="domain" description="BRCT" evidence="7">
    <location>
        <begin position="149"/>
        <end position="186"/>
    </location>
</feature>
<dbReference type="InterPro" id="IPR036420">
    <property type="entry name" value="BRCT_dom_sf"/>
</dbReference>
<comment type="subcellular location">
    <subcellularLocation>
        <location evidence="1">Nucleus</location>
    </subcellularLocation>
</comment>
<dbReference type="PANTHER" id="PTHR13763">
    <property type="entry name" value="BREAST CANCER TYPE 1 SUSCEPTIBILITY PROTEIN BRCA1"/>
    <property type="match status" value="1"/>
</dbReference>
<reference evidence="8 9" key="1">
    <citation type="submission" date="2020-08" db="EMBL/GenBank/DDBJ databases">
        <title>Plant Genome Project.</title>
        <authorList>
            <person name="Zhang R.-G."/>
        </authorList>
    </citation>
    <scope>NUCLEOTIDE SEQUENCE [LARGE SCALE GENOMIC DNA]</scope>
    <source>
        <tissue evidence="8">Rhizome</tissue>
    </source>
</reference>
<keyword evidence="3" id="KW-0227">DNA damage</keyword>
<name>A0A8J5HMB2_ZINOF</name>
<accession>A0A8J5HMB2</accession>
<dbReference type="GO" id="GO:0005634">
    <property type="term" value="C:nucleus"/>
    <property type="evidence" value="ECO:0007669"/>
    <property type="project" value="UniProtKB-SubCell"/>
</dbReference>
<dbReference type="GO" id="GO:0000724">
    <property type="term" value="P:double-strand break repair via homologous recombination"/>
    <property type="evidence" value="ECO:0007669"/>
    <property type="project" value="TreeGrafter"/>
</dbReference>
<evidence type="ECO:0000313" key="9">
    <source>
        <dbReference type="Proteomes" id="UP000734854"/>
    </source>
</evidence>
<keyword evidence="5" id="KW-0539">Nucleus</keyword>
<evidence type="ECO:0000313" key="8">
    <source>
        <dbReference type="EMBL" id="KAG6519486.1"/>
    </source>
</evidence>
<organism evidence="8 9">
    <name type="scientific">Zingiber officinale</name>
    <name type="common">Ginger</name>
    <name type="synonym">Amomum zingiber</name>
    <dbReference type="NCBI Taxonomy" id="94328"/>
    <lineage>
        <taxon>Eukaryota</taxon>
        <taxon>Viridiplantae</taxon>
        <taxon>Streptophyta</taxon>
        <taxon>Embryophyta</taxon>
        <taxon>Tracheophyta</taxon>
        <taxon>Spermatophyta</taxon>
        <taxon>Magnoliopsida</taxon>
        <taxon>Liliopsida</taxon>
        <taxon>Zingiberales</taxon>
        <taxon>Zingiberaceae</taxon>
        <taxon>Zingiber</taxon>
    </lineage>
</organism>
<evidence type="ECO:0000256" key="2">
    <source>
        <dbReference type="ARBA" id="ARBA00022737"/>
    </source>
</evidence>
<evidence type="ECO:0000259" key="7">
    <source>
        <dbReference type="PROSITE" id="PS50172"/>
    </source>
</evidence>
<dbReference type="PANTHER" id="PTHR13763:SF9">
    <property type="entry name" value="BRCA1-ASSOCIATED RING DOMAIN PROTEIN 1"/>
    <property type="match status" value="1"/>
</dbReference>
<proteinExistence type="predicted"/>
<evidence type="ECO:0000256" key="6">
    <source>
        <dbReference type="SAM" id="MobiDB-lite"/>
    </source>
</evidence>
<keyword evidence="2" id="KW-0677">Repeat</keyword>
<dbReference type="Proteomes" id="UP000734854">
    <property type="component" value="Unassembled WGS sequence"/>
</dbReference>
<feature type="region of interest" description="Disordered" evidence="6">
    <location>
        <begin position="1"/>
        <end position="20"/>
    </location>
</feature>
<comment type="caution">
    <text evidence="8">The sequence shown here is derived from an EMBL/GenBank/DDBJ whole genome shotgun (WGS) entry which is preliminary data.</text>
</comment>
<dbReference type="Pfam" id="PF00533">
    <property type="entry name" value="BRCT"/>
    <property type="match status" value="1"/>
</dbReference>